<dbReference type="InterPro" id="IPR041609">
    <property type="entry name" value="PurL_linker"/>
</dbReference>
<dbReference type="InterPro" id="IPR036676">
    <property type="entry name" value="PurM-like_C_sf"/>
</dbReference>
<comment type="subunit">
    <text evidence="8">Monomer. Part of the FGAM synthase complex composed of 1 PurL, 1 PurQ and 2 PurS subunits.</text>
</comment>
<keyword evidence="2 8" id="KW-0436">Ligase</keyword>
<feature type="domain" description="PurM-like C-terminal" evidence="10">
    <location>
        <begin position="211"/>
        <end position="365"/>
    </location>
</feature>
<comment type="subcellular location">
    <subcellularLocation>
        <location evidence="8">Cytoplasm</location>
    </subcellularLocation>
</comment>
<dbReference type="EMBL" id="CP020083">
    <property type="protein sequence ID" value="ASR50378.1"/>
    <property type="molecule type" value="Genomic_DNA"/>
</dbReference>
<feature type="binding site" evidence="8">
    <location>
        <position position="56"/>
    </location>
    <ligand>
        <name>ATP</name>
        <dbReference type="ChEBI" id="CHEBI:30616"/>
    </ligand>
</feature>
<dbReference type="Proteomes" id="UP000258016">
    <property type="component" value="Chromosome"/>
</dbReference>
<dbReference type="GeneID" id="303484333"/>
<dbReference type="EC" id="6.3.5.3" evidence="8"/>
<proteinExistence type="inferred from homology"/>
<feature type="active site" description="Proton acceptor" evidence="8">
    <location>
        <position position="104"/>
    </location>
</feature>
<evidence type="ECO:0000259" key="9">
    <source>
        <dbReference type="Pfam" id="PF00586"/>
    </source>
</evidence>
<keyword evidence="4 8" id="KW-0547">Nucleotide-binding</keyword>
<feature type="binding site" evidence="8">
    <location>
        <position position="277"/>
    </location>
    <ligand>
        <name>Mg(2+)</name>
        <dbReference type="ChEBI" id="CHEBI:18420"/>
        <label>2</label>
    </ligand>
</feature>
<comment type="catalytic activity">
    <reaction evidence="8">
        <text>N(2)-formyl-N(1)-(5-phospho-beta-D-ribosyl)glycinamide + L-glutamine + ATP + H2O = 2-formamido-N(1)-(5-O-phospho-beta-D-ribosyl)acetamidine + L-glutamate + ADP + phosphate + H(+)</text>
        <dbReference type="Rhea" id="RHEA:17129"/>
        <dbReference type="ChEBI" id="CHEBI:15377"/>
        <dbReference type="ChEBI" id="CHEBI:15378"/>
        <dbReference type="ChEBI" id="CHEBI:29985"/>
        <dbReference type="ChEBI" id="CHEBI:30616"/>
        <dbReference type="ChEBI" id="CHEBI:43474"/>
        <dbReference type="ChEBI" id="CHEBI:58359"/>
        <dbReference type="ChEBI" id="CHEBI:147286"/>
        <dbReference type="ChEBI" id="CHEBI:147287"/>
        <dbReference type="ChEBI" id="CHEBI:456216"/>
        <dbReference type="EC" id="6.3.5.3"/>
    </reaction>
</comment>
<feature type="active site" evidence="8">
    <location>
        <position position="53"/>
    </location>
</feature>
<feature type="binding site" evidence="8">
    <location>
        <position position="538"/>
    </location>
    <ligand>
        <name>Mg(2+)</name>
        <dbReference type="ChEBI" id="CHEBI:18420"/>
        <label>1</label>
    </ligand>
</feature>
<organism evidence="12 13">
    <name type="scientific">Blastomonas fulva</name>
    <dbReference type="NCBI Taxonomy" id="1550728"/>
    <lineage>
        <taxon>Bacteria</taxon>
        <taxon>Pseudomonadati</taxon>
        <taxon>Pseudomonadota</taxon>
        <taxon>Alphaproteobacteria</taxon>
        <taxon>Sphingomonadales</taxon>
        <taxon>Sphingomonadaceae</taxon>
        <taxon>Blastomonas</taxon>
    </lineage>
</organism>
<dbReference type="PIRSF" id="PIRSF001587">
    <property type="entry name" value="FGAM_synthase_II"/>
    <property type="match status" value="1"/>
</dbReference>
<accession>A0ABM6M3I1</accession>
<dbReference type="NCBIfam" id="NF002290">
    <property type="entry name" value="PRK01213.1"/>
    <property type="match status" value="1"/>
</dbReference>
<evidence type="ECO:0000256" key="6">
    <source>
        <dbReference type="ARBA" id="ARBA00022840"/>
    </source>
</evidence>
<keyword evidence="6 8" id="KW-0067">ATP-binding</keyword>
<dbReference type="PANTHER" id="PTHR43555:SF1">
    <property type="entry name" value="PHOSPHORIBOSYLFORMYLGLYCINAMIDINE SYNTHASE SUBUNIT PURL"/>
    <property type="match status" value="1"/>
</dbReference>
<feature type="domain" description="PurM-like C-terminal" evidence="10">
    <location>
        <begin position="583"/>
        <end position="712"/>
    </location>
</feature>
<evidence type="ECO:0000313" key="13">
    <source>
        <dbReference type="Proteomes" id="UP000258016"/>
    </source>
</evidence>
<evidence type="ECO:0000256" key="7">
    <source>
        <dbReference type="ARBA" id="ARBA00022842"/>
    </source>
</evidence>
<feature type="binding site" evidence="8">
    <location>
        <position position="125"/>
    </location>
    <ligand>
        <name>substrate</name>
    </ligand>
</feature>
<reference evidence="12 13" key="1">
    <citation type="submission" date="2017-03" db="EMBL/GenBank/DDBJ databases">
        <title>Complete genome sequence of Blastomonas fulva degrading microcsystin LR.</title>
        <authorList>
            <person name="Lee H.-g."/>
            <person name="Jin L."/>
            <person name="oh H.-M."/>
        </authorList>
    </citation>
    <scope>NUCLEOTIDE SEQUENCE [LARGE SCALE GENOMIC DNA]</scope>
    <source>
        <strain evidence="12 13">T2</strain>
    </source>
</reference>
<dbReference type="InterPro" id="IPR016188">
    <property type="entry name" value="PurM-like_N"/>
</dbReference>
<evidence type="ECO:0000256" key="4">
    <source>
        <dbReference type="ARBA" id="ARBA00022741"/>
    </source>
</evidence>
<evidence type="ECO:0000259" key="10">
    <source>
        <dbReference type="Pfam" id="PF02769"/>
    </source>
</evidence>
<feature type="binding site" evidence="8">
    <location>
        <position position="126"/>
    </location>
    <ligand>
        <name>Mg(2+)</name>
        <dbReference type="ChEBI" id="CHEBI:18420"/>
        <label>2</label>
    </ligand>
</feature>
<dbReference type="Pfam" id="PF18072">
    <property type="entry name" value="FGAR-AT_linker"/>
    <property type="match status" value="1"/>
</dbReference>
<feature type="binding site" evidence="8">
    <location>
        <position position="102"/>
    </location>
    <ligand>
        <name>Mg(2+)</name>
        <dbReference type="ChEBI" id="CHEBI:18420"/>
        <label>1</label>
    </ligand>
</feature>
<keyword evidence="3 8" id="KW-0479">Metal-binding</keyword>
<dbReference type="InterPro" id="IPR010918">
    <property type="entry name" value="PurM-like_C_dom"/>
</dbReference>
<dbReference type="PANTHER" id="PTHR43555">
    <property type="entry name" value="PHOSPHORIBOSYLFORMYLGLYCINAMIDINE SYNTHASE SUBUNIT PURL"/>
    <property type="match status" value="1"/>
</dbReference>
<evidence type="ECO:0000256" key="1">
    <source>
        <dbReference type="ARBA" id="ARBA00022490"/>
    </source>
</evidence>
<feature type="binding site" evidence="8">
    <location>
        <begin position="321"/>
        <end position="323"/>
    </location>
    <ligand>
        <name>substrate</name>
    </ligand>
</feature>
<protein>
    <recommendedName>
        <fullName evidence="8">Phosphoribosylformylglycinamidine synthase subunit PurL</fullName>
        <shortName evidence="8">FGAM synthase</shortName>
        <ecNumber evidence="8">6.3.5.3</ecNumber>
    </recommendedName>
    <alternativeName>
        <fullName evidence="8">Formylglycinamide ribonucleotide amidotransferase subunit II</fullName>
        <shortName evidence="8">FGAR amidotransferase II</shortName>
        <shortName evidence="8">FGAR-AT II</shortName>
    </alternativeName>
    <alternativeName>
        <fullName evidence="8">Glutamine amidotransferase PurL</fullName>
    </alternativeName>
    <alternativeName>
        <fullName evidence="8">Phosphoribosylformylglycinamidine synthase subunit II</fullName>
    </alternativeName>
</protein>
<dbReference type="HAMAP" id="MF_00420">
    <property type="entry name" value="PurL_2"/>
    <property type="match status" value="1"/>
</dbReference>
<comment type="function">
    <text evidence="8">Part of the phosphoribosylformylglycinamidine synthase complex involved in the purines biosynthetic pathway. Catalyzes the ATP-dependent conversion of formylglycinamide ribonucleotide (FGAR) and glutamine to yield formylglycinamidine ribonucleotide (FGAM) and glutamate. The FGAM synthase complex is composed of three subunits. PurQ produces an ammonia molecule by converting glutamine to glutamate. PurL transfers the ammonia molecule to FGAR to form FGAM in an ATP-dependent manner. PurS interacts with PurQ and PurL and is thought to assist in the transfer of the ammonia molecule from PurQ to PurL.</text>
</comment>
<feature type="domain" description="PurM-like N-terminal" evidence="9">
    <location>
        <begin position="78"/>
        <end position="198"/>
    </location>
</feature>
<feature type="binding site" evidence="8">
    <location>
        <begin position="103"/>
        <end position="106"/>
    </location>
    <ligand>
        <name>substrate</name>
    </ligand>
</feature>
<dbReference type="InterPro" id="IPR036921">
    <property type="entry name" value="PurM-like_N_sf"/>
</dbReference>
<sequence length="741" mass="77426">MSETQTAPVATITPQIVAEHGLKPDEYERILAALGREPNLVELGIFSVMWSEHCSYKSSRVHLKTLPTTGPQVICGPGENAGVVDIGPGADGKPLAAIFKMESHNHPSYIEPYQGAATGVGGILRDVFTMGARPVALMNALRFGRPDHPKMKHLVQGVVAGIGGYGNCVGVPTVGGETNFDPAYDGNILVNAMAVGIAEQDKIFYSAASGAGNSIVYVGSKTGRDGIHGATMASAEFGEDSEEKRPTVQVGDPFTEKLLIEACLELMASDAIVAIQDMGAAGLTSSSVEMASKGGVGIELILDNVPQRETNMTAYEMMLSESQERMLMVLKPGREDFAQAIFRKWELDFAVIGHVTETGHMVLKHKGETVCDIPLGPLADDAPAYNRPYVTTAPPKALTNVPKSDDLAADLTALMASPALASRSWIWQQYDHMVMADTVQIPGGDAGVVRIHGTNRGLAITTDCTPRYCFADPFEGGKQAIAECYRNLVSTGARPLATTDCMNFGNPERPEIMGQFVGCIEGMGKACQALDMPIVSGNVSLYNETTGPDGIARAILPTPAIGAIGLIDDLATMTTLAFKSADEAIILIGGNDAHELGQTLWLDVLHGRLEGAPPQVDLQAELAAGGVIAGLIASGTVSAVHDCSDGGLGVALAEMALASDIGAMLNAEGGAGFWFGEGQARYVVTAGDADAVLAAAKVAGVNAAVIGTTGGDAIAFGKGNSVAIADLRDANHAFFKDWMEG</sequence>
<keyword evidence="5 8" id="KW-0658">Purine biosynthesis</keyword>
<keyword evidence="13" id="KW-1185">Reference proteome</keyword>
<evidence type="ECO:0000256" key="5">
    <source>
        <dbReference type="ARBA" id="ARBA00022755"/>
    </source>
</evidence>
<dbReference type="SUPFAM" id="SSF56042">
    <property type="entry name" value="PurM C-terminal domain-like"/>
    <property type="match status" value="2"/>
</dbReference>
<dbReference type="Pfam" id="PF00586">
    <property type="entry name" value="AIRS"/>
    <property type="match status" value="2"/>
</dbReference>
<feature type="binding site" evidence="8">
    <location>
        <position position="537"/>
    </location>
    <ligand>
        <name>ATP</name>
        <dbReference type="ChEBI" id="CHEBI:30616"/>
    </ligand>
</feature>
<feature type="binding site" evidence="8">
    <location>
        <position position="500"/>
    </location>
    <ligand>
        <name>ATP</name>
        <dbReference type="ChEBI" id="CHEBI:30616"/>
    </ligand>
</feature>
<feature type="domain" description="Phosphoribosylformylglycinamidine synthase linker" evidence="11">
    <location>
        <begin position="19"/>
        <end position="57"/>
    </location>
</feature>
<feature type="binding site" evidence="8">
    <location>
        <position position="540"/>
    </location>
    <ligand>
        <name>substrate</name>
    </ligand>
</feature>
<feature type="binding site" evidence="8">
    <location>
        <position position="100"/>
    </location>
    <ligand>
        <name>ATP</name>
        <dbReference type="ChEBI" id="CHEBI:30616"/>
    </ligand>
</feature>
<evidence type="ECO:0000313" key="12">
    <source>
        <dbReference type="EMBL" id="ASR50378.1"/>
    </source>
</evidence>
<dbReference type="CDD" id="cd02203">
    <property type="entry name" value="PurL_repeat1"/>
    <property type="match status" value="1"/>
</dbReference>
<dbReference type="Gene3D" id="3.30.1330.10">
    <property type="entry name" value="PurM-like, N-terminal domain"/>
    <property type="match status" value="2"/>
</dbReference>
<dbReference type="SUPFAM" id="SSF55326">
    <property type="entry name" value="PurM N-terminal domain-like"/>
    <property type="match status" value="2"/>
</dbReference>
<evidence type="ECO:0000256" key="2">
    <source>
        <dbReference type="ARBA" id="ARBA00022598"/>
    </source>
</evidence>
<dbReference type="CDD" id="cd02204">
    <property type="entry name" value="PurL_repeat2"/>
    <property type="match status" value="1"/>
</dbReference>
<dbReference type="Gene3D" id="3.90.650.10">
    <property type="entry name" value="PurM-like C-terminal domain"/>
    <property type="match status" value="2"/>
</dbReference>
<feature type="domain" description="PurM-like N-terminal" evidence="9">
    <location>
        <begin position="443"/>
        <end position="566"/>
    </location>
</feature>
<evidence type="ECO:0000256" key="3">
    <source>
        <dbReference type="ARBA" id="ARBA00022723"/>
    </source>
</evidence>
<dbReference type="Pfam" id="PF02769">
    <property type="entry name" value="AIRS_C"/>
    <property type="match status" value="2"/>
</dbReference>
<evidence type="ECO:0000259" key="11">
    <source>
        <dbReference type="Pfam" id="PF18072"/>
    </source>
</evidence>
<dbReference type="InterPro" id="IPR010074">
    <property type="entry name" value="PRibForGlyAmidine_synth_PurL"/>
</dbReference>
<gene>
    <name evidence="8" type="primary">purL</name>
    <name evidence="12" type="ORF">B5J99_01955</name>
</gene>
<dbReference type="RefSeq" id="WP_117351307.1">
    <property type="nucleotide sequence ID" value="NZ_CP020083.1"/>
</dbReference>
<keyword evidence="7 8" id="KW-0460">Magnesium</keyword>
<dbReference type="NCBIfam" id="TIGR01736">
    <property type="entry name" value="FGAM_synth_II"/>
    <property type="match status" value="1"/>
</dbReference>
<name>A0ABM6M3I1_9SPHN</name>
<feature type="binding site" evidence="8">
    <location>
        <position position="249"/>
    </location>
    <ligand>
        <name>substrate</name>
    </ligand>
</feature>
<keyword evidence="1 8" id="KW-0963">Cytoplasm</keyword>
<evidence type="ECO:0000256" key="8">
    <source>
        <dbReference type="HAMAP-Rule" id="MF_00420"/>
    </source>
</evidence>
<comment type="pathway">
    <text evidence="8">Purine metabolism; IMP biosynthesis via de novo pathway; 5-amino-1-(5-phospho-D-ribosyl)imidazole from N(2)-formyl-N(1)-(5-phospho-D-ribosyl)glycinamide: step 1/2.</text>
</comment>
<comment type="similarity">
    <text evidence="8">Belongs to the FGAMS family.</text>
</comment>
<comment type="caution">
    <text evidence="8">Lacks conserved residue(s) required for the propagation of feature annotation.</text>
</comment>